<dbReference type="SUPFAM" id="SSF48452">
    <property type="entry name" value="TPR-like"/>
    <property type="match status" value="1"/>
</dbReference>
<feature type="region of interest" description="Disordered" evidence="2">
    <location>
        <begin position="712"/>
        <end position="752"/>
    </location>
</feature>
<feature type="repeat" description="TPR" evidence="1">
    <location>
        <begin position="571"/>
        <end position="604"/>
    </location>
</feature>
<proteinExistence type="predicted"/>
<feature type="repeat" description="TPR" evidence="1">
    <location>
        <begin position="503"/>
        <end position="536"/>
    </location>
</feature>
<feature type="repeat" description="TPR" evidence="1">
    <location>
        <begin position="215"/>
        <end position="248"/>
    </location>
</feature>
<dbReference type="PROSITE" id="PS50005">
    <property type="entry name" value="TPR"/>
    <property type="match status" value="6"/>
</dbReference>
<dbReference type="GO" id="GO:0097546">
    <property type="term" value="C:ciliary base"/>
    <property type="evidence" value="ECO:0007669"/>
    <property type="project" value="TreeGrafter"/>
</dbReference>
<dbReference type="Proteomes" id="UP000030755">
    <property type="component" value="Unassembled WGS sequence"/>
</dbReference>
<evidence type="ECO:0000313" key="3">
    <source>
        <dbReference type="EMBL" id="EPZ34415.1"/>
    </source>
</evidence>
<dbReference type="STRING" id="988480.A0A075AVX5"/>
<dbReference type="Pfam" id="PF13432">
    <property type="entry name" value="TPR_16"/>
    <property type="match status" value="2"/>
</dbReference>
<keyword evidence="1" id="KW-0802">TPR repeat</keyword>
<dbReference type="GO" id="GO:0019894">
    <property type="term" value="F:kinesin binding"/>
    <property type="evidence" value="ECO:0007669"/>
    <property type="project" value="TreeGrafter"/>
</dbReference>
<dbReference type="EMBL" id="KE560959">
    <property type="protein sequence ID" value="EPZ34415.1"/>
    <property type="molecule type" value="Genomic_DNA"/>
</dbReference>
<dbReference type="HOGENOM" id="CLU_010738_1_0_1"/>
<dbReference type="OMA" id="RIKIMHN"/>
<dbReference type="InterPro" id="IPR011990">
    <property type="entry name" value="TPR-like_helical_dom_sf"/>
</dbReference>
<keyword evidence="4" id="KW-1185">Reference proteome</keyword>
<feature type="compositionally biased region" description="Low complexity" evidence="2">
    <location>
        <begin position="712"/>
        <end position="742"/>
    </location>
</feature>
<dbReference type="InterPro" id="IPR019734">
    <property type="entry name" value="TPR_rpt"/>
</dbReference>
<dbReference type="OrthoDB" id="1926212at2759"/>
<dbReference type="GO" id="GO:0097730">
    <property type="term" value="C:non-motile cilium"/>
    <property type="evidence" value="ECO:0007669"/>
    <property type="project" value="TreeGrafter"/>
</dbReference>
<feature type="repeat" description="TPR" evidence="1">
    <location>
        <begin position="605"/>
        <end position="638"/>
    </location>
</feature>
<dbReference type="Pfam" id="PF14559">
    <property type="entry name" value="TPR_19"/>
    <property type="match status" value="1"/>
</dbReference>
<organism evidence="3 4">
    <name type="scientific">Rozella allomycis (strain CSF55)</name>
    <dbReference type="NCBI Taxonomy" id="988480"/>
    <lineage>
        <taxon>Eukaryota</taxon>
        <taxon>Fungi</taxon>
        <taxon>Fungi incertae sedis</taxon>
        <taxon>Cryptomycota</taxon>
        <taxon>Cryptomycota incertae sedis</taxon>
        <taxon>Rozella</taxon>
    </lineage>
</organism>
<dbReference type="SMART" id="SM00028">
    <property type="entry name" value="TPR"/>
    <property type="match status" value="10"/>
</dbReference>
<dbReference type="Gene3D" id="1.25.40.10">
    <property type="entry name" value="Tetratricopeptide repeat domain"/>
    <property type="match status" value="2"/>
</dbReference>
<dbReference type="PANTHER" id="PTHR44117:SF1">
    <property type="entry name" value="INTRAFLAGELLAR TRANSPORT PROTEIN 88 HOMOLOG"/>
    <property type="match status" value="1"/>
</dbReference>
<evidence type="ECO:0000256" key="1">
    <source>
        <dbReference type="PROSITE-ProRule" id="PRU00339"/>
    </source>
</evidence>
<sequence>MFKSKPPIQTKTKGSSSLDSDLFNGFDDIRPNTAYFDYSQENIATAGQKFRNPVKSSYLLASSYSRAGSVTRKADYRPVTSRKGAGFTSKGRPKTSIKTNQFDPLNQAFADAEITTEDKFRQLEINISVLINQSVLKHENGDGLGALAKAKDAAKKDLLLSKQRTQEGQQEMQNLDLSFVAILNLATQYENCKMFQEALNSYSILVKNKIFNQAGRFRVNMGNIYFVQKKFNQAIKMYRMALDQIPTSFKEIRMKILKNIGLAFVEVGKYHDAITSFENVLDTSGDYQAAFNLILCYYALGDKENMKKCFHRFAFIQPINQIDQYTDLEASHESEEFNDSLSGNKIDSLRKLYIERKKQLERYVVLTAKLISNVIEENFETGYDWIIDVIRSSPLIEFAGELDISKAMQYLKCEEYDKAIECLKNYEKRDQKLISTAATNISFLYFLESEYKLAQKYAQTALDNDKYNAKALNNVANCFLIKGNYDEALDLYSEAQSVDATCAECIFNTGLTYKRMQNYDEACFYFEKLHSMAKNNADVLCQLADCHEKCGNIEQSIEYLNMLTSIVPTDPKVLERLGYLHNQITDRSQALHYYSESFRFFPSSLDVINWLGTYHIESEIYEQALSYYQKAAILQPYEIKWQLIICSCYRRSGNPKAALEGYKAIHDRFPYNADCLKFLMKMCEDMGLHSEVAEYSLKLDKLSLKQEYPTRSISKTSSGSSKIDSFPSSANGRRSASRNSNKSIEKDVTKRSIAVKDQLENEDINNILPE</sequence>
<gene>
    <name evidence="3" type="ORF">O9G_000602</name>
</gene>
<protein>
    <submittedName>
        <fullName evidence="3">Tetratricopeptide-like helical domain-containing protein</fullName>
    </submittedName>
</protein>
<evidence type="ECO:0000313" key="4">
    <source>
        <dbReference type="Proteomes" id="UP000030755"/>
    </source>
</evidence>
<dbReference type="PANTHER" id="PTHR44117">
    <property type="entry name" value="INTRAFLAGELLAR TRANSPORT PROTEIN 88 HOMOLOG"/>
    <property type="match status" value="1"/>
</dbReference>
<feature type="repeat" description="TPR" evidence="1">
    <location>
        <begin position="469"/>
        <end position="502"/>
    </location>
</feature>
<dbReference type="AlphaFoldDB" id="A0A075AVX5"/>
<dbReference type="GO" id="GO:0042073">
    <property type="term" value="P:intraciliary transport"/>
    <property type="evidence" value="ECO:0007669"/>
    <property type="project" value="TreeGrafter"/>
</dbReference>
<evidence type="ECO:0000256" key="2">
    <source>
        <dbReference type="SAM" id="MobiDB-lite"/>
    </source>
</evidence>
<dbReference type="GO" id="GO:0005814">
    <property type="term" value="C:centriole"/>
    <property type="evidence" value="ECO:0007669"/>
    <property type="project" value="TreeGrafter"/>
</dbReference>
<reference evidence="3 4" key="1">
    <citation type="journal article" date="2013" name="Curr. Biol.">
        <title>Shared signatures of parasitism and phylogenomics unite Cryptomycota and microsporidia.</title>
        <authorList>
            <person name="James T.Y."/>
            <person name="Pelin A."/>
            <person name="Bonen L."/>
            <person name="Ahrendt S."/>
            <person name="Sain D."/>
            <person name="Corradi N."/>
            <person name="Stajich J.E."/>
        </authorList>
    </citation>
    <scope>NUCLEOTIDE SEQUENCE [LARGE SCALE GENOMIC DNA]</scope>
    <source>
        <strain evidence="3 4">CSF55</strain>
    </source>
</reference>
<dbReference type="SUPFAM" id="SSF81901">
    <property type="entry name" value="HCP-like"/>
    <property type="match status" value="1"/>
</dbReference>
<accession>A0A075AVX5</accession>
<feature type="repeat" description="TPR" evidence="1">
    <location>
        <begin position="254"/>
        <end position="287"/>
    </location>
</feature>
<name>A0A075AVX5_ROZAC</name>
<dbReference type="GO" id="GO:0036064">
    <property type="term" value="C:ciliary basal body"/>
    <property type="evidence" value="ECO:0007669"/>
    <property type="project" value="TreeGrafter"/>
</dbReference>
<dbReference type="GO" id="GO:1905515">
    <property type="term" value="P:non-motile cilium assembly"/>
    <property type="evidence" value="ECO:0007669"/>
    <property type="project" value="TreeGrafter"/>
</dbReference>